<sequence>MPPTCTADSASVQALNMQCLCFAVYLQGHVYLPSGVCMSGMGRHVSFDQAVAWKVLGEDSSVHCLALCFVNWSFV</sequence>
<protein>
    <recommendedName>
        <fullName evidence="2">MEKHLA domain-containing protein</fullName>
    </recommendedName>
</protein>
<evidence type="ECO:0000256" key="1">
    <source>
        <dbReference type="ARBA" id="ARBA00023242"/>
    </source>
</evidence>
<reference evidence="3" key="5">
    <citation type="journal article" date="2021" name="G3 (Bethesda)">
        <title>Aegilops tauschii genome assembly Aet v5.0 features greater sequence contiguity and improved annotation.</title>
        <authorList>
            <person name="Wang L."/>
            <person name="Zhu T."/>
            <person name="Rodriguez J.C."/>
            <person name="Deal K.R."/>
            <person name="Dubcovsky J."/>
            <person name="McGuire P.E."/>
            <person name="Lux T."/>
            <person name="Spannagl M."/>
            <person name="Mayer K.F.X."/>
            <person name="Baldrich P."/>
            <person name="Meyers B.C."/>
            <person name="Huo N."/>
            <person name="Gu Y.Q."/>
            <person name="Zhou H."/>
            <person name="Devos K.M."/>
            <person name="Bennetzen J.L."/>
            <person name="Unver T."/>
            <person name="Budak H."/>
            <person name="Gulick P.J."/>
            <person name="Galiba G."/>
            <person name="Kalapos B."/>
            <person name="Nelson D.R."/>
            <person name="Li P."/>
            <person name="You F.M."/>
            <person name="Luo M.C."/>
            <person name="Dvorak J."/>
        </authorList>
    </citation>
    <scope>NUCLEOTIDE SEQUENCE [LARGE SCALE GENOMIC DNA]</scope>
    <source>
        <strain evidence="3">cv. AL8/78</strain>
    </source>
</reference>
<keyword evidence="4" id="KW-1185">Reference proteome</keyword>
<dbReference type="InterPro" id="IPR044830">
    <property type="entry name" value="HD-Zip_III"/>
</dbReference>
<dbReference type="Pfam" id="PF08670">
    <property type="entry name" value="MEKHLA"/>
    <property type="match status" value="1"/>
</dbReference>
<reference evidence="4" key="1">
    <citation type="journal article" date="2014" name="Science">
        <title>Ancient hybridizations among the ancestral genomes of bread wheat.</title>
        <authorList>
            <consortium name="International Wheat Genome Sequencing Consortium,"/>
            <person name="Marcussen T."/>
            <person name="Sandve S.R."/>
            <person name="Heier L."/>
            <person name="Spannagl M."/>
            <person name="Pfeifer M."/>
            <person name="Jakobsen K.S."/>
            <person name="Wulff B.B."/>
            <person name="Steuernagel B."/>
            <person name="Mayer K.F."/>
            <person name="Olsen O.A."/>
        </authorList>
    </citation>
    <scope>NUCLEOTIDE SEQUENCE [LARGE SCALE GENOMIC DNA]</scope>
    <source>
        <strain evidence="4">cv. AL8/78</strain>
    </source>
</reference>
<dbReference type="Gramene" id="AET4Gv20866900.20">
    <property type="protein sequence ID" value="AET4Gv20866900.20"/>
    <property type="gene ID" value="AET4Gv20866900"/>
</dbReference>
<keyword evidence="1" id="KW-0539">Nucleus</keyword>
<evidence type="ECO:0000313" key="4">
    <source>
        <dbReference type="Proteomes" id="UP000015105"/>
    </source>
</evidence>
<dbReference type="PANTHER" id="PTHR45950">
    <property type="entry name" value="HOMEOBOX-LEUCINE ZIPPER PROTEIN ATHB-14"/>
    <property type="match status" value="1"/>
</dbReference>
<dbReference type="Proteomes" id="UP000015105">
    <property type="component" value="Chromosome 4D"/>
</dbReference>
<reference evidence="3" key="3">
    <citation type="journal article" date="2017" name="Nature">
        <title>Genome sequence of the progenitor of the wheat D genome Aegilops tauschii.</title>
        <authorList>
            <person name="Luo M.C."/>
            <person name="Gu Y.Q."/>
            <person name="Puiu D."/>
            <person name="Wang H."/>
            <person name="Twardziok S.O."/>
            <person name="Deal K.R."/>
            <person name="Huo N."/>
            <person name="Zhu T."/>
            <person name="Wang L."/>
            <person name="Wang Y."/>
            <person name="McGuire P.E."/>
            <person name="Liu S."/>
            <person name="Long H."/>
            <person name="Ramasamy R.K."/>
            <person name="Rodriguez J.C."/>
            <person name="Van S.L."/>
            <person name="Yuan L."/>
            <person name="Wang Z."/>
            <person name="Xia Z."/>
            <person name="Xiao L."/>
            <person name="Anderson O.D."/>
            <person name="Ouyang S."/>
            <person name="Liang Y."/>
            <person name="Zimin A.V."/>
            <person name="Pertea G."/>
            <person name="Qi P."/>
            <person name="Bennetzen J.L."/>
            <person name="Dai X."/>
            <person name="Dawson M.W."/>
            <person name="Muller H.G."/>
            <person name="Kugler K."/>
            <person name="Rivarola-Duarte L."/>
            <person name="Spannagl M."/>
            <person name="Mayer K.F.X."/>
            <person name="Lu F.H."/>
            <person name="Bevan M.W."/>
            <person name="Leroy P."/>
            <person name="Li P."/>
            <person name="You F.M."/>
            <person name="Sun Q."/>
            <person name="Liu Z."/>
            <person name="Lyons E."/>
            <person name="Wicker T."/>
            <person name="Salzberg S.L."/>
            <person name="Devos K.M."/>
            <person name="Dvorak J."/>
        </authorList>
    </citation>
    <scope>NUCLEOTIDE SEQUENCE [LARGE SCALE GENOMIC DNA]</scope>
    <source>
        <strain evidence="3">cv. AL8/78</strain>
    </source>
</reference>
<evidence type="ECO:0000259" key="2">
    <source>
        <dbReference type="Pfam" id="PF08670"/>
    </source>
</evidence>
<proteinExistence type="predicted"/>
<dbReference type="GO" id="GO:0003700">
    <property type="term" value="F:DNA-binding transcription factor activity"/>
    <property type="evidence" value="ECO:0007669"/>
    <property type="project" value="InterPro"/>
</dbReference>
<dbReference type="AlphaFoldDB" id="A0A453JCM3"/>
<feature type="domain" description="MEKHLA" evidence="2">
    <location>
        <begin position="23"/>
        <end position="74"/>
    </location>
</feature>
<dbReference type="EnsemblPlants" id="AET4Gv20866900.20">
    <property type="protein sequence ID" value="AET4Gv20866900.20"/>
    <property type="gene ID" value="AET4Gv20866900"/>
</dbReference>
<name>A0A453JCM3_AEGTS</name>
<reference evidence="3" key="4">
    <citation type="submission" date="2019-03" db="UniProtKB">
        <authorList>
            <consortium name="EnsemblPlants"/>
        </authorList>
    </citation>
    <scope>IDENTIFICATION</scope>
</reference>
<organism evidence="3 4">
    <name type="scientific">Aegilops tauschii subsp. strangulata</name>
    <name type="common">Goatgrass</name>
    <dbReference type="NCBI Taxonomy" id="200361"/>
    <lineage>
        <taxon>Eukaryota</taxon>
        <taxon>Viridiplantae</taxon>
        <taxon>Streptophyta</taxon>
        <taxon>Embryophyta</taxon>
        <taxon>Tracheophyta</taxon>
        <taxon>Spermatophyta</taxon>
        <taxon>Magnoliopsida</taxon>
        <taxon>Liliopsida</taxon>
        <taxon>Poales</taxon>
        <taxon>Poaceae</taxon>
        <taxon>BOP clade</taxon>
        <taxon>Pooideae</taxon>
        <taxon>Triticodae</taxon>
        <taxon>Triticeae</taxon>
        <taxon>Triticinae</taxon>
        <taxon>Aegilops</taxon>
    </lineage>
</organism>
<accession>A0A453JCM3</accession>
<dbReference type="InterPro" id="IPR013978">
    <property type="entry name" value="MEKHLA"/>
</dbReference>
<reference evidence="4" key="2">
    <citation type="journal article" date="2017" name="Nat. Plants">
        <title>The Aegilops tauschii genome reveals multiple impacts of transposons.</title>
        <authorList>
            <person name="Zhao G."/>
            <person name="Zou C."/>
            <person name="Li K."/>
            <person name="Wang K."/>
            <person name="Li T."/>
            <person name="Gao L."/>
            <person name="Zhang X."/>
            <person name="Wang H."/>
            <person name="Yang Z."/>
            <person name="Liu X."/>
            <person name="Jiang W."/>
            <person name="Mao L."/>
            <person name="Kong X."/>
            <person name="Jiao Y."/>
            <person name="Jia J."/>
        </authorList>
    </citation>
    <scope>NUCLEOTIDE SEQUENCE [LARGE SCALE GENOMIC DNA]</scope>
    <source>
        <strain evidence="4">cv. AL8/78</strain>
    </source>
</reference>
<evidence type="ECO:0000313" key="3">
    <source>
        <dbReference type="EnsemblPlants" id="AET4Gv20866900.20"/>
    </source>
</evidence>
<dbReference type="PANTHER" id="PTHR45950:SF28">
    <property type="entry name" value="HOMEOBOX-LEUCINE ZIPPER PROTEIN HOX10"/>
    <property type="match status" value="1"/>
</dbReference>